<evidence type="ECO:0000256" key="6">
    <source>
        <dbReference type="ARBA" id="ARBA00023170"/>
    </source>
</evidence>
<accession>A0A1I8MW15</accession>
<comment type="subcellular location">
    <subcellularLocation>
        <location evidence="1">Cell membrane</location>
        <topology evidence="1">Multi-pass membrane protein</topology>
    </subcellularLocation>
</comment>
<dbReference type="VEuPathDB" id="VectorBase:MDOMA2_013996"/>
<dbReference type="EnsemblMetazoa" id="MDOA009027-RA">
    <property type="protein sequence ID" value="MDOA009027-PA"/>
    <property type="gene ID" value="MDOA009027"/>
</dbReference>
<dbReference type="PANTHER" id="PTHR42643">
    <property type="entry name" value="IONOTROPIC RECEPTOR 20A-RELATED"/>
    <property type="match status" value="1"/>
</dbReference>
<dbReference type="GO" id="GO:0005886">
    <property type="term" value="C:plasma membrane"/>
    <property type="evidence" value="ECO:0007669"/>
    <property type="project" value="UniProtKB-SubCell"/>
</dbReference>
<proteinExistence type="predicted"/>
<dbReference type="PANTHER" id="PTHR42643:SF39">
    <property type="entry name" value="IONOTROPIC RECEPTOR 56A-RELATED"/>
    <property type="match status" value="1"/>
</dbReference>
<evidence type="ECO:0000256" key="8">
    <source>
        <dbReference type="SAM" id="Phobius"/>
    </source>
</evidence>
<dbReference type="eggNOG" id="ENOG502T7C7">
    <property type="taxonomic scope" value="Eukaryota"/>
</dbReference>
<reference evidence="10" key="1">
    <citation type="submission" date="2020-05" db="UniProtKB">
        <authorList>
            <consortium name="EnsemblMetazoa"/>
        </authorList>
    </citation>
    <scope>IDENTIFICATION</scope>
    <source>
        <strain evidence="10">Aabys</strain>
    </source>
</reference>
<feature type="transmembrane region" description="Helical" evidence="8">
    <location>
        <begin position="390"/>
        <end position="407"/>
    </location>
</feature>
<dbReference type="AlphaFoldDB" id="A0A1I8MW15"/>
<feature type="transmembrane region" description="Helical" evidence="8">
    <location>
        <begin position="578"/>
        <end position="597"/>
    </location>
</feature>
<protein>
    <recommendedName>
        <fullName evidence="11">Ionotropic glutamate receptor C-terminal domain-containing protein</fullName>
    </recommendedName>
</protein>
<evidence type="ECO:0000256" key="4">
    <source>
        <dbReference type="ARBA" id="ARBA00022989"/>
    </source>
</evidence>
<keyword evidence="9" id="KW-0732">Signal</keyword>
<gene>
    <name evidence="10" type="primary">101891109</name>
</gene>
<dbReference type="RefSeq" id="XP_005181639.2">
    <property type="nucleotide sequence ID" value="XM_005181582.2"/>
</dbReference>
<feature type="transmembrane region" description="Helical" evidence="8">
    <location>
        <begin position="361"/>
        <end position="378"/>
    </location>
</feature>
<evidence type="ECO:0000256" key="1">
    <source>
        <dbReference type="ARBA" id="ARBA00004651"/>
    </source>
</evidence>
<evidence type="ECO:0000313" key="10">
    <source>
        <dbReference type="EnsemblMetazoa" id="MDOA009027-PA"/>
    </source>
</evidence>
<keyword evidence="3 8" id="KW-0812">Transmembrane</keyword>
<dbReference type="VEuPathDB" id="VectorBase:MDOA009027"/>
<keyword evidence="7" id="KW-0325">Glycoprotein</keyword>
<evidence type="ECO:0008006" key="11">
    <source>
        <dbReference type="Google" id="ProtNLM"/>
    </source>
</evidence>
<feature type="signal peptide" evidence="9">
    <location>
        <begin position="1"/>
        <end position="23"/>
    </location>
</feature>
<evidence type="ECO:0000256" key="5">
    <source>
        <dbReference type="ARBA" id="ARBA00023136"/>
    </source>
</evidence>
<evidence type="ECO:0000256" key="9">
    <source>
        <dbReference type="SAM" id="SignalP"/>
    </source>
</evidence>
<keyword evidence="6" id="KW-0675">Receptor</keyword>
<dbReference type="InterPro" id="IPR052192">
    <property type="entry name" value="Insect_Ionotropic_Sensory_Rcpt"/>
</dbReference>
<keyword evidence="2" id="KW-1003">Cell membrane</keyword>
<organism evidence="10">
    <name type="scientific">Musca domestica</name>
    <name type="common">House fly</name>
    <dbReference type="NCBI Taxonomy" id="7370"/>
    <lineage>
        <taxon>Eukaryota</taxon>
        <taxon>Metazoa</taxon>
        <taxon>Ecdysozoa</taxon>
        <taxon>Arthropoda</taxon>
        <taxon>Hexapoda</taxon>
        <taxon>Insecta</taxon>
        <taxon>Pterygota</taxon>
        <taxon>Neoptera</taxon>
        <taxon>Endopterygota</taxon>
        <taxon>Diptera</taxon>
        <taxon>Brachycera</taxon>
        <taxon>Muscomorpha</taxon>
        <taxon>Muscoidea</taxon>
        <taxon>Muscidae</taxon>
        <taxon>Musca</taxon>
    </lineage>
</organism>
<dbReference type="KEGG" id="mde:101891109"/>
<dbReference type="STRING" id="7370.A0A1I8MW15"/>
<dbReference type="OrthoDB" id="8044407at2759"/>
<evidence type="ECO:0000256" key="2">
    <source>
        <dbReference type="ARBA" id="ARBA00022475"/>
    </source>
</evidence>
<keyword evidence="4 8" id="KW-1133">Transmembrane helix</keyword>
<name>A0A1I8MW15_MUSDO</name>
<evidence type="ECO:0000256" key="7">
    <source>
        <dbReference type="ARBA" id="ARBA00023180"/>
    </source>
</evidence>
<evidence type="ECO:0000256" key="3">
    <source>
        <dbReference type="ARBA" id="ARBA00022692"/>
    </source>
</evidence>
<feature type="transmembrane region" description="Helical" evidence="8">
    <location>
        <begin position="334"/>
        <end position="354"/>
    </location>
</feature>
<sequence length="624" mass="72079">MALNSTIALLILTSSHVIPSSNGATNHSHPQMVNSSLLIEIVRSLHNLNDFNNFVFFISDRLTKDTHTAAEFFHDFWHVFPTIPITIKVDNTENMDGFLSIPSLCLILTTAPNDPIMRVASIGLKGLRYVRTLFILFPFAGEDSNEELYETICQIYHWVWRKQFINTALLTIRNGIFIHDPYPEPSIANLTHNWTAEQFFVTSNMDFKGYEIRTPIHHDLPRVFYMTKPRRFITKNHFVSGVSGKLFTSFVEFINATFNETTTNELGTQPVNLSDIIRKVGGKRLEISLHSYTDMLPKKSGTSYPIGINDWCIMVPYHNRTPDHRFIKSSFRTYAWYLVIFSIAYITLGIWFCTPTPQRDLSLSFIQAICSLLLIPPLRVLTLPCCRMRFIFIILFVLGFITTNWYVSKMASFLTASKEPPQINTIADVIAAKLPIMIMSYEYQVLKEYNFPQAFMDLIINATKPQMDMHRDRLNTTYGYSTQTDRWNFINIQQRYLRKPIFRLSDICIGPYYHIYPIQKDSHLARPLQTFILLASNVGLIDHWEKEAFADALHLGYVHMMTVDEILPPLSLSFFRSIWLLWAMGVLLSIAVFAFEFHGQATCRKLRQACKLHATKFCNKFNGT</sequence>
<keyword evidence="5 8" id="KW-0472">Membrane</keyword>
<feature type="chain" id="PRO_5044560921" description="Ionotropic glutamate receptor C-terminal domain-containing protein" evidence="9">
    <location>
        <begin position="24"/>
        <end position="624"/>
    </location>
</feature>